<feature type="region of interest" description="Disordered" evidence="2">
    <location>
        <begin position="356"/>
        <end position="412"/>
    </location>
</feature>
<keyword evidence="5" id="KW-1185">Reference proteome</keyword>
<dbReference type="Pfam" id="PF04548">
    <property type="entry name" value="AIG1"/>
    <property type="match status" value="1"/>
</dbReference>
<feature type="region of interest" description="Disordered" evidence="2">
    <location>
        <begin position="1"/>
        <end position="43"/>
    </location>
</feature>
<keyword evidence="1" id="KW-0547">Nucleotide-binding</keyword>
<dbReference type="Proteomes" id="UP001243330">
    <property type="component" value="Unassembled WGS sequence"/>
</dbReference>
<evidence type="ECO:0000313" key="5">
    <source>
        <dbReference type="Proteomes" id="UP001243330"/>
    </source>
</evidence>
<organism evidence="4 5">
    <name type="scientific">Colletotrichum chrysophilum</name>
    <dbReference type="NCBI Taxonomy" id="1836956"/>
    <lineage>
        <taxon>Eukaryota</taxon>
        <taxon>Fungi</taxon>
        <taxon>Dikarya</taxon>
        <taxon>Ascomycota</taxon>
        <taxon>Pezizomycotina</taxon>
        <taxon>Sordariomycetes</taxon>
        <taxon>Hypocreomycetidae</taxon>
        <taxon>Glomerellales</taxon>
        <taxon>Glomerellaceae</taxon>
        <taxon>Colletotrichum</taxon>
        <taxon>Colletotrichum gloeosporioides species complex</taxon>
    </lineage>
</organism>
<dbReference type="InterPro" id="IPR006703">
    <property type="entry name" value="G_AIG1"/>
</dbReference>
<feature type="compositionally biased region" description="Polar residues" evidence="2">
    <location>
        <begin position="12"/>
        <end position="27"/>
    </location>
</feature>
<evidence type="ECO:0000256" key="2">
    <source>
        <dbReference type="SAM" id="MobiDB-lite"/>
    </source>
</evidence>
<feature type="compositionally biased region" description="Basic and acidic residues" evidence="2">
    <location>
        <begin position="359"/>
        <end position="390"/>
    </location>
</feature>
<accession>A0AAD8ZYX9</accession>
<dbReference type="GO" id="GO:0005525">
    <property type="term" value="F:GTP binding"/>
    <property type="evidence" value="ECO:0007669"/>
    <property type="project" value="InterPro"/>
</dbReference>
<dbReference type="AlphaFoldDB" id="A0AAD8ZYX9"/>
<name>A0AAD8ZYX9_9PEZI</name>
<gene>
    <name evidence="4" type="ORF">CCHR01_19467</name>
</gene>
<dbReference type="Gene3D" id="3.40.50.300">
    <property type="entry name" value="P-loop containing nucleotide triphosphate hydrolases"/>
    <property type="match status" value="1"/>
</dbReference>
<feature type="compositionally biased region" description="Low complexity" evidence="2">
    <location>
        <begin position="452"/>
        <end position="473"/>
    </location>
</feature>
<dbReference type="SUPFAM" id="SSF52540">
    <property type="entry name" value="P-loop containing nucleoside triphosphate hydrolases"/>
    <property type="match status" value="1"/>
</dbReference>
<protein>
    <recommendedName>
        <fullName evidence="3">AIG1-type G domain-containing protein</fullName>
    </recommendedName>
</protein>
<evidence type="ECO:0000256" key="1">
    <source>
        <dbReference type="ARBA" id="ARBA00022741"/>
    </source>
</evidence>
<feature type="region of interest" description="Disordered" evidence="2">
    <location>
        <begin position="446"/>
        <end position="473"/>
    </location>
</feature>
<evidence type="ECO:0000313" key="4">
    <source>
        <dbReference type="EMBL" id="KAK1837909.1"/>
    </source>
</evidence>
<dbReference type="EMBL" id="JAQOWY010000965">
    <property type="protein sequence ID" value="KAK1837909.1"/>
    <property type="molecule type" value="Genomic_DNA"/>
</dbReference>
<evidence type="ECO:0000259" key="3">
    <source>
        <dbReference type="Pfam" id="PF04548"/>
    </source>
</evidence>
<feature type="domain" description="AIG1-type G" evidence="3">
    <location>
        <begin position="88"/>
        <end position="222"/>
    </location>
</feature>
<reference evidence="4" key="1">
    <citation type="submission" date="2023-01" db="EMBL/GenBank/DDBJ databases">
        <title>Colletotrichum chrysophilum M932 genome sequence.</title>
        <authorList>
            <person name="Baroncelli R."/>
        </authorList>
    </citation>
    <scope>NUCLEOTIDE SEQUENCE</scope>
    <source>
        <strain evidence="4">M932</strain>
    </source>
</reference>
<dbReference type="CDD" id="cd00882">
    <property type="entry name" value="Ras_like_GTPase"/>
    <property type="match status" value="1"/>
</dbReference>
<sequence length="473" mass="52751">MASASVPLKNGGRSNDPNDSSDLGSGTHSDDSHSLQRAIGKPGPDISKTNWKLWSSEHLKSLVLKAKGGVSDAVLAFIKSTMKDTKLILVMGKSGTGKSSLLNELTGMDLHIGTSLKSGTRQYHICPAVIDNQQYLFVDTAGFGAGDLDDEDNFQNIMTCLSTLRPFVTVAGVLFVYGEMQRLIQSDLRTLRWIECFCGPQFFQNITILTTKWDEITEKAFKKRWAITVAFENYEVVHCLLNPTGRRHGATIYHHGLPGGVGSENSKSSVLCNEEQSDERGDELRDLIRRKYADADIEELQIIRELNQGRTLWDTEAAKVLMSNLHQTIVEVSNDKATLVPQLGSSKDCVVPLLAEGGNPRRELNGDGNDTTRNEQEERTMGQTEGHFEQQPDDEVKEQPKKQTKRQAKPETSWFQRWLRGASDWWNVLSEAAHFFAEARKKGYQSSNRKGAAPAPAWNPWQAARNWWNGTSA</sequence>
<proteinExistence type="predicted"/>
<dbReference type="InterPro" id="IPR027417">
    <property type="entry name" value="P-loop_NTPase"/>
</dbReference>
<comment type="caution">
    <text evidence="4">The sequence shown here is derived from an EMBL/GenBank/DDBJ whole genome shotgun (WGS) entry which is preliminary data.</text>
</comment>